<keyword evidence="3" id="KW-0326">Glycosidase</keyword>
<evidence type="ECO:0000313" key="4">
    <source>
        <dbReference type="Proteomes" id="UP000567246"/>
    </source>
</evidence>
<dbReference type="GO" id="GO:0006284">
    <property type="term" value="P:base-excision repair"/>
    <property type="evidence" value="ECO:0007669"/>
    <property type="project" value="InterPro"/>
</dbReference>
<dbReference type="InterPro" id="IPR005019">
    <property type="entry name" value="Adenine_glyco"/>
</dbReference>
<dbReference type="InterPro" id="IPR052891">
    <property type="entry name" value="DNA-3mA_glycosylase"/>
</dbReference>
<keyword evidence="1" id="KW-0479">Metal-binding</keyword>
<feature type="region of interest" description="Disordered" evidence="2">
    <location>
        <begin position="150"/>
        <end position="171"/>
    </location>
</feature>
<dbReference type="GO" id="GO:0046872">
    <property type="term" value="F:metal ion binding"/>
    <property type="evidence" value="ECO:0007669"/>
    <property type="project" value="UniProtKB-KW"/>
</dbReference>
<accession>A0A7W9JJC1</accession>
<dbReference type="EMBL" id="JACHMW010000001">
    <property type="protein sequence ID" value="MBB5848501.1"/>
    <property type="molecule type" value="Genomic_DNA"/>
</dbReference>
<sequence length="250" mass="26641">MTEEHRTDHDAGDDAGPAAPVRSAAGAAEPPAGVVVGEDGRARAPWADRDPLLRAYYDEEWGVPVTDERGLFERLVLEAFQSGLSWRTVLAKRPRFREAFAGFDPDAVAGFGPERVKELLQDAGIIRNRAKVEAAVANARAVVAMRDEPWTPLHPGSPGARPGWDGPGDRPDRGLAGLVWAHQPAATPRPGTVAEVPSASDESRALATALKSRGCRFVGPTTCFALMEAAGIVDTHLLGSWRRGASGIWG</sequence>
<keyword evidence="3" id="KW-0378">Hydrolase</keyword>
<dbReference type="AlphaFoldDB" id="A0A7W9JJC1"/>
<dbReference type="PANTHER" id="PTHR30037">
    <property type="entry name" value="DNA-3-METHYLADENINE GLYCOSYLASE 1"/>
    <property type="match status" value="1"/>
</dbReference>
<dbReference type="InterPro" id="IPR011257">
    <property type="entry name" value="DNA_glycosylase"/>
</dbReference>
<gene>
    <name evidence="3" type="ORF">HDA33_001065</name>
</gene>
<dbReference type="SUPFAM" id="SSF48150">
    <property type="entry name" value="DNA-glycosylase"/>
    <property type="match status" value="2"/>
</dbReference>
<feature type="compositionally biased region" description="Low complexity" evidence="2">
    <location>
        <begin position="14"/>
        <end position="37"/>
    </location>
</feature>
<dbReference type="GO" id="GO:0008725">
    <property type="term" value="F:DNA-3-methyladenine glycosylase activity"/>
    <property type="evidence" value="ECO:0007669"/>
    <property type="project" value="UniProtKB-EC"/>
</dbReference>
<reference evidence="3 4" key="1">
    <citation type="submission" date="2020-08" db="EMBL/GenBank/DDBJ databases">
        <title>Sequencing the genomes of 1000 actinobacteria strains.</title>
        <authorList>
            <person name="Klenk H.-P."/>
        </authorList>
    </citation>
    <scope>NUCLEOTIDE SEQUENCE [LARGE SCALE GENOMIC DNA]</scope>
    <source>
        <strain evidence="3 4">DSM 17945</strain>
    </source>
</reference>
<feature type="compositionally biased region" description="Basic and acidic residues" evidence="2">
    <location>
        <begin position="1"/>
        <end position="12"/>
    </location>
</feature>
<comment type="caution">
    <text evidence="3">The sequence shown here is derived from an EMBL/GenBank/DDBJ whole genome shotgun (WGS) entry which is preliminary data.</text>
</comment>
<dbReference type="Pfam" id="PF03352">
    <property type="entry name" value="Adenine_glyco"/>
    <property type="match status" value="2"/>
</dbReference>
<feature type="region of interest" description="Disordered" evidence="2">
    <location>
        <begin position="1"/>
        <end position="39"/>
    </location>
</feature>
<proteinExistence type="predicted"/>
<keyword evidence="4" id="KW-1185">Reference proteome</keyword>
<organism evidence="3 4">
    <name type="scientific">Micrococcus endophyticus</name>
    <dbReference type="NCBI Taxonomy" id="455343"/>
    <lineage>
        <taxon>Bacteria</taxon>
        <taxon>Bacillati</taxon>
        <taxon>Actinomycetota</taxon>
        <taxon>Actinomycetes</taxon>
        <taxon>Micrococcales</taxon>
        <taxon>Micrococcaceae</taxon>
        <taxon>Micrococcus</taxon>
    </lineage>
</organism>
<dbReference type="Proteomes" id="UP000567246">
    <property type="component" value="Unassembled WGS sequence"/>
</dbReference>
<keyword evidence="1" id="KW-0862">Zinc</keyword>
<protein>
    <submittedName>
        <fullName evidence="3">DNA-3-methyladenine glycosylase I</fullName>
        <ecNumber evidence="3">3.2.2.20</ecNumber>
    </submittedName>
</protein>
<name>A0A7W9JJC1_9MICC</name>
<evidence type="ECO:0000256" key="1">
    <source>
        <dbReference type="PIRSR" id="PIRSR605019-1"/>
    </source>
</evidence>
<feature type="binding site" evidence="1">
    <location>
        <position position="236"/>
    </location>
    <ligand>
        <name>Zn(2+)</name>
        <dbReference type="ChEBI" id="CHEBI:29105"/>
    </ligand>
</feature>
<dbReference type="Gene3D" id="1.10.340.30">
    <property type="entry name" value="Hypothetical protein, domain 2"/>
    <property type="match status" value="1"/>
</dbReference>
<evidence type="ECO:0000313" key="3">
    <source>
        <dbReference type="EMBL" id="MBB5848501.1"/>
    </source>
</evidence>
<dbReference type="PANTHER" id="PTHR30037:SF4">
    <property type="entry name" value="DNA-3-METHYLADENINE GLYCOSYLASE I"/>
    <property type="match status" value="1"/>
</dbReference>
<dbReference type="RefSeq" id="WP_184171655.1">
    <property type="nucleotide sequence ID" value="NZ_BAABAG010000001.1"/>
</dbReference>
<dbReference type="EC" id="3.2.2.20" evidence="3"/>
<evidence type="ECO:0000256" key="2">
    <source>
        <dbReference type="SAM" id="MobiDB-lite"/>
    </source>
</evidence>